<dbReference type="SUPFAM" id="SSF54570">
    <property type="entry name" value="Ribosomal protein S19"/>
    <property type="match status" value="1"/>
</dbReference>
<dbReference type="AlphaFoldDB" id="A0A481WAS8"/>
<reference evidence="5" key="2">
    <citation type="submission" date="2018-09" db="EMBL/GenBank/DDBJ databases">
        <authorList>
            <person name="Suo F.Y."/>
            <person name="Ma Y.F."/>
            <person name="Huang L.D."/>
        </authorList>
    </citation>
    <scope>NUCLEOTIDE SEQUENCE</scope>
</reference>
<keyword evidence="5" id="KW-0496">Mitochondrion</keyword>
<evidence type="ECO:0000256" key="4">
    <source>
        <dbReference type="RuleBase" id="RU003485"/>
    </source>
</evidence>
<dbReference type="GO" id="GO:0003723">
    <property type="term" value="F:RNA binding"/>
    <property type="evidence" value="ECO:0007669"/>
    <property type="project" value="InterPro"/>
</dbReference>
<dbReference type="PROSITE" id="PS00323">
    <property type="entry name" value="RIBOSOMAL_S19"/>
    <property type="match status" value="1"/>
</dbReference>
<evidence type="ECO:0000313" key="5">
    <source>
        <dbReference type="EMBL" id="QBJ06306.1"/>
    </source>
</evidence>
<name>A0A481WAS8_GUITH</name>
<dbReference type="GO" id="GO:0003735">
    <property type="term" value="F:structural constituent of ribosome"/>
    <property type="evidence" value="ECO:0007669"/>
    <property type="project" value="InterPro"/>
</dbReference>
<dbReference type="PRINTS" id="PR00975">
    <property type="entry name" value="RIBOSOMALS19"/>
</dbReference>
<keyword evidence="2 4" id="KW-0689">Ribosomal protein</keyword>
<dbReference type="Pfam" id="PF00203">
    <property type="entry name" value="Ribosomal_S19"/>
    <property type="match status" value="1"/>
</dbReference>
<evidence type="ECO:0000256" key="2">
    <source>
        <dbReference type="ARBA" id="ARBA00022980"/>
    </source>
</evidence>
<evidence type="ECO:0000256" key="3">
    <source>
        <dbReference type="ARBA" id="ARBA00023274"/>
    </source>
</evidence>
<comment type="similarity">
    <text evidence="1 4">Belongs to the universal ribosomal protein uS19 family.</text>
</comment>
<dbReference type="InterPro" id="IPR002222">
    <property type="entry name" value="Ribosomal_uS19"/>
</dbReference>
<dbReference type="HAMAP" id="MF_00531">
    <property type="entry name" value="Ribosomal_uS19"/>
    <property type="match status" value="1"/>
</dbReference>
<gene>
    <name evidence="5" type="primary">rps19</name>
</gene>
<dbReference type="GO" id="GO:0005763">
    <property type="term" value="C:mitochondrial small ribosomal subunit"/>
    <property type="evidence" value="ECO:0007669"/>
    <property type="project" value="TreeGrafter"/>
</dbReference>
<dbReference type="InterPro" id="IPR020934">
    <property type="entry name" value="Ribosomal_uS19_CS"/>
</dbReference>
<dbReference type="GO" id="GO:0006412">
    <property type="term" value="P:translation"/>
    <property type="evidence" value="ECO:0007669"/>
    <property type="project" value="InterPro"/>
</dbReference>
<dbReference type="EMBL" id="MH844545">
    <property type="protein sequence ID" value="QBJ06306.1"/>
    <property type="molecule type" value="Genomic_DNA"/>
</dbReference>
<dbReference type="GeneID" id="39703307"/>
<dbReference type="GO" id="GO:0000028">
    <property type="term" value="P:ribosomal small subunit assembly"/>
    <property type="evidence" value="ECO:0007669"/>
    <property type="project" value="TreeGrafter"/>
</dbReference>
<dbReference type="Gene3D" id="3.30.860.10">
    <property type="entry name" value="30s Ribosomal Protein S19, Chain A"/>
    <property type="match status" value="1"/>
</dbReference>
<proteinExistence type="inferred from homology"/>
<geneLocation type="mitochondrion" evidence="5"/>
<dbReference type="PANTHER" id="PTHR11880:SF8">
    <property type="entry name" value="SMALL RIBOSOMAL SUBUNIT PROTEIN US19M"/>
    <property type="match status" value="1"/>
</dbReference>
<organism evidence="5">
    <name type="scientific">Guillardia theta</name>
    <name type="common">Cryptophyte</name>
    <name type="synonym">Cryptomonas phi</name>
    <dbReference type="NCBI Taxonomy" id="55529"/>
    <lineage>
        <taxon>Eukaryota</taxon>
        <taxon>Cryptophyceae</taxon>
        <taxon>Pyrenomonadales</taxon>
        <taxon>Geminigeraceae</taxon>
        <taxon>Guillardia</taxon>
    </lineage>
</organism>
<dbReference type="RefSeq" id="YP_009577923.1">
    <property type="nucleotide sequence ID" value="NC_041490.1"/>
</dbReference>
<accession>A0A481WAS8</accession>
<protein>
    <submittedName>
        <fullName evidence="5">Ribosomal protein S19</fullName>
    </submittedName>
</protein>
<sequence length="88" mass="10415">MTRAVWKKPFAKKNLFKSLFFNQINKKSETMLIRSRDCVIFPSFIGCTFSVYDGRKFAYVHVFDTMIGHKFGEFVTTRKRVAHKKKTK</sequence>
<dbReference type="InterPro" id="IPR023575">
    <property type="entry name" value="Ribosomal_uS19_SF"/>
</dbReference>
<evidence type="ECO:0000256" key="1">
    <source>
        <dbReference type="ARBA" id="ARBA00007345"/>
    </source>
</evidence>
<reference evidence="5" key="1">
    <citation type="journal article" date="2018" name="Mitochondrial DNA Part B Resour">
        <title>The complete mitochondrial genome of a transitional form in secondary endosymbiotic Cryptophyte algae Guillardia theta strain CCMP2712.</title>
        <authorList>
            <person name="Suo F."/>
            <person name="Ma Y."/>
            <person name="Manzilamu Z."/>
            <person name="Huang L."/>
        </authorList>
    </citation>
    <scope>NUCLEOTIDE SEQUENCE</scope>
</reference>
<dbReference type="PANTHER" id="PTHR11880">
    <property type="entry name" value="RIBOSOMAL PROTEIN S19P FAMILY MEMBER"/>
    <property type="match status" value="1"/>
</dbReference>
<keyword evidence="3 4" id="KW-0687">Ribonucleoprotein</keyword>
<dbReference type="PIRSF" id="PIRSF002144">
    <property type="entry name" value="Ribosomal_S19"/>
    <property type="match status" value="1"/>
</dbReference>